<evidence type="ECO:0000313" key="2">
    <source>
        <dbReference type="EMBL" id="NKE66674.1"/>
    </source>
</evidence>
<sequence length="72" mass="7888">MASDKDRKAAREEFEVAWYTKELGRPLQRQLLQRRLDELGEGHSVSAADGSPRGDGAGGGRHDKSPRKGRAA</sequence>
<dbReference type="Proteomes" id="UP000521868">
    <property type="component" value="Unassembled WGS sequence"/>
</dbReference>
<comment type="caution">
    <text evidence="2">The sequence shown here is derived from an EMBL/GenBank/DDBJ whole genome shotgun (WGS) entry which is preliminary data.</text>
</comment>
<evidence type="ECO:0000313" key="3">
    <source>
        <dbReference type="Proteomes" id="UP000521868"/>
    </source>
</evidence>
<dbReference type="EMBL" id="VTOX01000004">
    <property type="protein sequence ID" value="NKE66674.1"/>
    <property type="molecule type" value="Genomic_DNA"/>
</dbReference>
<evidence type="ECO:0000256" key="1">
    <source>
        <dbReference type="SAM" id="MobiDB-lite"/>
    </source>
</evidence>
<dbReference type="RefSeq" id="WP_168107801.1">
    <property type="nucleotide sequence ID" value="NZ_VTOX01000004.1"/>
</dbReference>
<reference evidence="2 3" key="1">
    <citation type="journal article" date="2020" name="Nature">
        <title>Bacterial chemolithoautotrophy via manganese oxidation.</title>
        <authorList>
            <person name="Yu H."/>
            <person name="Leadbetter J.R."/>
        </authorList>
    </citation>
    <scope>NUCLEOTIDE SEQUENCE [LARGE SCALE GENOMIC DNA]</scope>
    <source>
        <strain evidence="2 3">RBP-1</strain>
    </source>
</reference>
<keyword evidence="3" id="KW-1185">Reference proteome</keyword>
<gene>
    <name evidence="2" type="ORF">RAMLITH_12645</name>
</gene>
<organism evidence="2 3">
    <name type="scientific">Ramlibacter lithotrophicus</name>
    <dbReference type="NCBI Taxonomy" id="2606681"/>
    <lineage>
        <taxon>Bacteria</taxon>
        <taxon>Pseudomonadati</taxon>
        <taxon>Pseudomonadota</taxon>
        <taxon>Betaproteobacteria</taxon>
        <taxon>Burkholderiales</taxon>
        <taxon>Comamonadaceae</taxon>
        <taxon>Ramlibacter</taxon>
    </lineage>
</organism>
<proteinExistence type="predicted"/>
<dbReference type="AlphaFoldDB" id="A0A7X6DGD8"/>
<accession>A0A7X6DGD8</accession>
<protein>
    <submittedName>
        <fullName evidence="2">Uncharacterized protein</fullName>
    </submittedName>
</protein>
<feature type="region of interest" description="Disordered" evidence="1">
    <location>
        <begin position="38"/>
        <end position="72"/>
    </location>
</feature>
<name>A0A7X6DGD8_9BURK</name>